<dbReference type="OrthoDB" id="3256444at2759"/>
<dbReference type="GO" id="GO:0046983">
    <property type="term" value="F:protein dimerization activity"/>
    <property type="evidence" value="ECO:0007669"/>
    <property type="project" value="InterPro"/>
</dbReference>
<evidence type="ECO:0000256" key="6">
    <source>
        <dbReference type="SAM" id="MobiDB-lite"/>
    </source>
</evidence>
<comment type="subcellular location">
    <subcellularLocation>
        <location evidence="1">Nucleus</location>
    </subcellularLocation>
</comment>
<dbReference type="Pfam" id="PF05699">
    <property type="entry name" value="Dimer_Tnp_hAT"/>
    <property type="match status" value="1"/>
</dbReference>
<feature type="compositionally biased region" description="Low complexity" evidence="6">
    <location>
        <begin position="10"/>
        <end position="29"/>
    </location>
</feature>
<sequence>MDRPRCSIQAPARVADPSNAAAPASASNREAVERTRELERAREAERNCELERARERLIPESESSCRSQLIQGSTATTATLGAEKRIVSAPGVDADDSSDIIVEIDPPRTSRKCPRIQTPPCDELDSDGLLKDIELLDTDVKSSCISNEQRCHDITEFFDPPFEKEKVADNKKIKKFRSCKICRRKKQPQILVNEATTLRRHLEAKHAGEYCTWATKNKFKSRLPGDIRERKARITETQTQLDPHLQNIPPTERVTPYSDKLFRKAAIEWLIATDQPLSALEHPAFIHMVNIAARATNGVKVPGRKVTRDEIIRLFKVQMDSLRQKFLSDAVKGRVNLTCDAYQADNVDAYFATTGHWISEEILGQWKLEKVLLGFVCINNAHHGQRLGQALFKITERLDVTAKVGFVTCDNASNNRTMLQEFGKHYTKKTAKPFDAKTRRVCKAKHFNPHDPDVHVPNTVAEVRDEIGLIRAIAVKERSSSKRKELFRRVQEREGVAHPQQLLIDMPVHWSSTYAMLNRAEKNKDHVETFVYEMGREEKNIHKHQKIDELQLSSEEWNRAAVFLDLLAYADRAQQAFSSDKNPTLHLALPALEALHKVWTTRFGKAKYADFKPALEAAIAKVSEYYDLMHNHDAFIIAMLLDPVQKAKHFKHHWSKAHHDNALNRAEQLFKERYEELYGDSACPLPVKKAKGSKIKTLLRELSSDDEDDEHVETVCGEDSASKADPAKLWLVEFRCYLETRESVADDISLVTWWGQNAHRYPVWASLTCNYLSIMAASVSSESAFSQAGITISKRRSRLKADIVEALQFLKCLLRCELFFRCAPSSIDEVGTVDVGEGQDVTEVDEVEES</sequence>
<dbReference type="InterPro" id="IPR012337">
    <property type="entry name" value="RNaseH-like_sf"/>
</dbReference>
<gene>
    <name evidence="8" type="ORF">EWM64_g6405</name>
</gene>
<evidence type="ECO:0000313" key="8">
    <source>
        <dbReference type="EMBL" id="TFY77607.1"/>
    </source>
</evidence>
<dbReference type="EMBL" id="SFCI01000867">
    <property type="protein sequence ID" value="TFY77607.1"/>
    <property type="molecule type" value="Genomic_DNA"/>
</dbReference>
<keyword evidence="2" id="KW-0479">Metal-binding</keyword>
<keyword evidence="5" id="KW-0539">Nucleus</keyword>
<reference evidence="8 9" key="1">
    <citation type="submission" date="2019-02" db="EMBL/GenBank/DDBJ databases">
        <title>Genome sequencing of the rare red list fungi Hericium alpestre (H. flagellum).</title>
        <authorList>
            <person name="Buettner E."/>
            <person name="Kellner H."/>
        </authorList>
    </citation>
    <scope>NUCLEOTIDE SEQUENCE [LARGE SCALE GENOMIC DNA]</scope>
    <source>
        <strain evidence="8 9">DSM 108284</strain>
    </source>
</reference>
<dbReference type="SUPFAM" id="SSF53098">
    <property type="entry name" value="Ribonuclease H-like"/>
    <property type="match status" value="1"/>
</dbReference>
<dbReference type="InterPro" id="IPR008906">
    <property type="entry name" value="HATC_C_dom"/>
</dbReference>
<dbReference type="PANTHER" id="PTHR46481">
    <property type="entry name" value="ZINC FINGER BED DOMAIN-CONTAINING PROTEIN 4"/>
    <property type="match status" value="1"/>
</dbReference>
<dbReference type="PANTHER" id="PTHR46481:SF10">
    <property type="entry name" value="ZINC FINGER BED DOMAIN-CONTAINING PROTEIN 39"/>
    <property type="match status" value="1"/>
</dbReference>
<feature type="compositionally biased region" description="Basic and acidic residues" evidence="6">
    <location>
        <begin position="30"/>
        <end position="48"/>
    </location>
</feature>
<feature type="domain" description="HAT C-terminal dimerisation" evidence="7">
    <location>
        <begin position="737"/>
        <end position="811"/>
    </location>
</feature>
<evidence type="ECO:0000256" key="4">
    <source>
        <dbReference type="ARBA" id="ARBA00022833"/>
    </source>
</evidence>
<proteinExistence type="predicted"/>
<evidence type="ECO:0000256" key="1">
    <source>
        <dbReference type="ARBA" id="ARBA00004123"/>
    </source>
</evidence>
<keyword evidence="3" id="KW-0863">Zinc-finger</keyword>
<evidence type="ECO:0000256" key="5">
    <source>
        <dbReference type="ARBA" id="ARBA00023242"/>
    </source>
</evidence>
<dbReference type="Proteomes" id="UP000298061">
    <property type="component" value="Unassembled WGS sequence"/>
</dbReference>
<comment type="caution">
    <text evidence="8">The sequence shown here is derived from an EMBL/GenBank/DDBJ whole genome shotgun (WGS) entry which is preliminary data.</text>
</comment>
<keyword evidence="9" id="KW-1185">Reference proteome</keyword>
<dbReference type="GO" id="GO:0005634">
    <property type="term" value="C:nucleus"/>
    <property type="evidence" value="ECO:0007669"/>
    <property type="project" value="UniProtKB-SubCell"/>
</dbReference>
<name>A0A4Y9ZU76_9AGAM</name>
<dbReference type="STRING" id="135208.A0A4Y9ZU76"/>
<keyword evidence="4" id="KW-0862">Zinc</keyword>
<accession>A0A4Y9ZU76</accession>
<evidence type="ECO:0000313" key="9">
    <source>
        <dbReference type="Proteomes" id="UP000298061"/>
    </source>
</evidence>
<dbReference type="GO" id="GO:0008270">
    <property type="term" value="F:zinc ion binding"/>
    <property type="evidence" value="ECO:0007669"/>
    <property type="project" value="UniProtKB-KW"/>
</dbReference>
<evidence type="ECO:0000259" key="7">
    <source>
        <dbReference type="Pfam" id="PF05699"/>
    </source>
</evidence>
<protein>
    <recommendedName>
        <fullName evidence="7">HAT C-terminal dimerisation domain-containing protein</fullName>
    </recommendedName>
</protein>
<organism evidence="8 9">
    <name type="scientific">Hericium alpestre</name>
    <dbReference type="NCBI Taxonomy" id="135208"/>
    <lineage>
        <taxon>Eukaryota</taxon>
        <taxon>Fungi</taxon>
        <taxon>Dikarya</taxon>
        <taxon>Basidiomycota</taxon>
        <taxon>Agaricomycotina</taxon>
        <taxon>Agaricomycetes</taxon>
        <taxon>Russulales</taxon>
        <taxon>Hericiaceae</taxon>
        <taxon>Hericium</taxon>
    </lineage>
</organism>
<evidence type="ECO:0000256" key="3">
    <source>
        <dbReference type="ARBA" id="ARBA00022771"/>
    </source>
</evidence>
<evidence type="ECO:0000256" key="2">
    <source>
        <dbReference type="ARBA" id="ARBA00022723"/>
    </source>
</evidence>
<dbReference type="InterPro" id="IPR052035">
    <property type="entry name" value="ZnF_BED_domain_contain"/>
</dbReference>
<feature type="region of interest" description="Disordered" evidence="6">
    <location>
        <begin position="1"/>
        <end position="48"/>
    </location>
</feature>
<dbReference type="AlphaFoldDB" id="A0A4Y9ZU76"/>